<feature type="domain" description="MacB-like periplasmic core" evidence="8">
    <location>
        <begin position="442"/>
        <end position="622"/>
    </location>
</feature>
<feature type="transmembrane region" description="Helical" evidence="6">
    <location>
        <begin position="768"/>
        <end position="790"/>
    </location>
</feature>
<evidence type="ECO:0000313" key="10">
    <source>
        <dbReference type="Proteomes" id="UP000199031"/>
    </source>
</evidence>
<dbReference type="GO" id="GO:0005886">
    <property type="term" value="C:plasma membrane"/>
    <property type="evidence" value="ECO:0007669"/>
    <property type="project" value="UniProtKB-SubCell"/>
</dbReference>
<evidence type="ECO:0000259" key="8">
    <source>
        <dbReference type="Pfam" id="PF12704"/>
    </source>
</evidence>
<protein>
    <submittedName>
        <fullName evidence="9">Putative ABC transport system permease protein</fullName>
    </submittedName>
</protein>
<evidence type="ECO:0000256" key="5">
    <source>
        <dbReference type="ARBA" id="ARBA00023136"/>
    </source>
</evidence>
<evidence type="ECO:0000256" key="4">
    <source>
        <dbReference type="ARBA" id="ARBA00022989"/>
    </source>
</evidence>
<evidence type="ECO:0000313" key="9">
    <source>
        <dbReference type="EMBL" id="SFP66794.1"/>
    </source>
</evidence>
<feature type="domain" description="ABC3 transporter permease C-terminal" evidence="7">
    <location>
        <begin position="687"/>
        <end position="800"/>
    </location>
</feature>
<dbReference type="Pfam" id="PF12704">
    <property type="entry name" value="MacB_PCD"/>
    <property type="match status" value="2"/>
</dbReference>
<dbReference type="AlphaFoldDB" id="A0A1I5S7U3"/>
<feature type="transmembrane region" description="Helical" evidence="6">
    <location>
        <begin position="293"/>
        <end position="314"/>
    </location>
</feature>
<dbReference type="STRING" id="1465490.SAMN05444277_101629"/>
<keyword evidence="10" id="KW-1185">Reference proteome</keyword>
<dbReference type="PANTHER" id="PTHR30572">
    <property type="entry name" value="MEMBRANE COMPONENT OF TRANSPORTER-RELATED"/>
    <property type="match status" value="1"/>
</dbReference>
<dbReference type="Pfam" id="PF02687">
    <property type="entry name" value="FtsX"/>
    <property type="match status" value="2"/>
</dbReference>
<keyword evidence="2" id="KW-1003">Cell membrane</keyword>
<dbReference type="InterPro" id="IPR025857">
    <property type="entry name" value="MacB_PCD"/>
</dbReference>
<dbReference type="RefSeq" id="WP_090655212.1">
    <property type="nucleotide sequence ID" value="NZ_FOXQ01000001.1"/>
</dbReference>
<name>A0A1I5S7U3_9BACT</name>
<reference evidence="9 10" key="1">
    <citation type="submission" date="2016-10" db="EMBL/GenBank/DDBJ databases">
        <authorList>
            <person name="de Groot N.N."/>
        </authorList>
    </citation>
    <scope>NUCLEOTIDE SEQUENCE [LARGE SCALE GENOMIC DNA]</scope>
    <source>
        <strain evidence="9 10">DSM 28286</strain>
    </source>
</reference>
<dbReference type="Proteomes" id="UP000199031">
    <property type="component" value="Unassembled WGS sequence"/>
</dbReference>
<keyword evidence="3 6" id="KW-0812">Transmembrane</keyword>
<evidence type="ECO:0000256" key="2">
    <source>
        <dbReference type="ARBA" id="ARBA00022475"/>
    </source>
</evidence>
<dbReference type="PANTHER" id="PTHR30572:SF18">
    <property type="entry name" value="ABC-TYPE MACROLIDE FAMILY EXPORT SYSTEM PERMEASE COMPONENT 2"/>
    <property type="match status" value="1"/>
</dbReference>
<feature type="transmembrane region" description="Helical" evidence="6">
    <location>
        <begin position="434"/>
        <end position="455"/>
    </location>
</feature>
<dbReference type="EMBL" id="FOXQ01000001">
    <property type="protein sequence ID" value="SFP66794.1"/>
    <property type="molecule type" value="Genomic_DNA"/>
</dbReference>
<sequence>MFRNHFKTAWRNLMKYKFISFINLFGLTIGLTCCLLILTYILNELSYDKYNKNADNIYRVTRTFYNGNGEATLKLSTVSPPFGYYFPTDFPEIQKMTRLLNNGNTPLRYKDKLINEPNVFFADENLFDVFTVDVIKGNPKTALSNPFSVMLTEETARKYFGNEDPINKVLRANNQFDVKVTGIYKDFPANAHLHPHILVSFNTLRDSAVYGEENLRTNWGNNSFFTYIMLPKNYNIENMKARFPAFLDKRMTNEYGPNKPSKFTTLDLQKLTDIHLYSHTDYEAEPNGDIKRVYIFSIIAFFVLLIACINYMNLSTARSALRAKEIGIRKVVGARKRELVSQFLSESILLTWTAIIIAFILLNITLPWLNKVSGQSLSINILMRWQVLVPLFLSPFIIGIISGIYPALFMSSFQPVKTLKGLFKAGGGNISFRKVLVVMQFAISIVLIITTIVVFQQLRYMQNASLGYDKEHLVTMPYYGQLNDQYESFRNTLLQNPNIKEAGRSSRIPTGRLLDGQGAQAPGNDSMVPVKADIRYVATDYDFIPTYGIQMAAGRNFSRSYGTDTSGFIINEAAAKAVGWKTAQDAVGKSFIYGGNSGRIIGVMKDFHFESLHQTIAPVIFVMPPGQNSYNNISIKIAGSNIASSLATIQNTWKKYLPDLPYQSTFLDENFEKLYASEQKQETIFTTFACIAIFIACLGLFGLSAFTISQRVKEIGVRKVLGANTGSIVTLVSKEFLKLVLIAAVIAFPVAWYAMHSWLQDFAYRINIQWWVFIIAAIVAAFIALITVGFQAIKAAMANPVQSLRSE</sequence>
<proteinExistence type="predicted"/>
<keyword evidence="5 6" id="KW-0472">Membrane</keyword>
<feature type="transmembrane region" description="Helical" evidence="6">
    <location>
        <begin position="21"/>
        <end position="42"/>
    </location>
</feature>
<feature type="domain" description="MacB-like periplasmic core" evidence="8">
    <location>
        <begin position="20"/>
        <end position="243"/>
    </location>
</feature>
<organism evidence="9 10">
    <name type="scientific">Parafilimonas terrae</name>
    <dbReference type="NCBI Taxonomy" id="1465490"/>
    <lineage>
        <taxon>Bacteria</taxon>
        <taxon>Pseudomonadati</taxon>
        <taxon>Bacteroidota</taxon>
        <taxon>Chitinophagia</taxon>
        <taxon>Chitinophagales</taxon>
        <taxon>Chitinophagaceae</taxon>
        <taxon>Parafilimonas</taxon>
    </lineage>
</organism>
<feature type="transmembrane region" description="Helical" evidence="6">
    <location>
        <begin position="684"/>
        <end position="708"/>
    </location>
</feature>
<dbReference type="InterPro" id="IPR003838">
    <property type="entry name" value="ABC3_permease_C"/>
</dbReference>
<feature type="domain" description="ABC3 transporter permease C-terminal" evidence="7">
    <location>
        <begin position="298"/>
        <end position="415"/>
    </location>
</feature>
<evidence type="ECO:0000256" key="3">
    <source>
        <dbReference type="ARBA" id="ARBA00022692"/>
    </source>
</evidence>
<dbReference type="InterPro" id="IPR050250">
    <property type="entry name" value="Macrolide_Exporter_MacB"/>
</dbReference>
<feature type="transmembrane region" description="Helical" evidence="6">
    <location>
        <begin position="736"/>
        <end position="756"/>
    </location>
</feature>
<dbReference type="OrthoDB" id="5933722at2"/>
<evidence type="ECO:0000259" key="7">
    <source>
        <dbReference type="Pfam" id="PF02687"/>
    </source>
</evidence>
<comment type="subcellular location">
    <subcellularLocation>
        <location evidence="1">Cell membrane</location>
        <topology evidence="1">Multi-pass membrane protein</topology>
    </subcellularLocation>
</comment>
<dbReference type="GO" id="GO:0022857">
    <property type="term" value="F:transmembrane transporter activity"/>
    <property type="evidence" value="ECO:0007669"/>
    <property type="project" value="TreeGrafter"/>
</dbReference>
<feature type="transmembrane region" description="Helical" evidence="6">
    <location>
        <begin position="347"/>
        <end position="369"/>
    </location>
</feature>
<evidence type="ECO:0000256" key="6">
    <source>
        <dbReference type="SAM" id="Phobius"/>
    </source>
</evidence>
<keyword evidence="4 6" id="KW-1133">Transmembrane helix</keyword>
<gene>
    <name evidence="9" type="ORF">SAMN05444277_101629</name>
</gene>
<accession>A0A1I5S7U3</accession>
<feature type="transmembrane region" description="Helical" evidence="6">
    <location>
        <begin position="389"/>
        <end position="413"/>
    </location>
</feature>
<evidence type="ECO:0000256" key="1">
    <source>
        <dbReference type="ARBA" id="ARBA00004651"/>
    </source>
</evidence>